<dbReference type="InterPro" id="IPR013320">
    <property type="entry name" value="ConA-like_dom_sf"/>
</dbReference>
<evidence type="ECO:0000256" key="1">
    <source>
        <dbReference type="PROSITE-ProRule" id="PRU00122"/>
    </source>
</evidence>
<dbReference type="Proteomes" id="UP000790347">
    <property type="component" value="Unassembled WGS sequence"/>
</dbReference>
<proteinExistence type="predicted"/>
<dbReference type="InterPro" id="IPR001791">
    <property type="entry name" value="Laminin_G"/>
</dbReference>
<reference evidence="3" key="2">
    <citation type="journal article" date="2022" name="Res Sq">
        <title>Comparative Genomics Reveals Insights into the Divergent Evolution of Astigmatic Mites and Household Pest Adaptations.</title>
        <authorList>
            <person name="Xiong Q."/>
            <person name="Wan A.T.-Y."/>
            <person name="Liu X.-Y."/>
            <person name="Fung C.S.-H."/>
            <person name="Xiao X."/>
            <person name="Malainual N."/>
            <person name="Hou J."/>
            <person name="Wang L."/>
            <person name="Wang M."/>
            <person name="Yang K."/>
            <person name="Cui Y."/>
            <person name="Leung E."/>
            <person name="Nong W."/>
            <person name="Shin S.-K."/>
            <person name="Au S."/>
            <person name="Jeong K.Y."/>
            <person name="Chew F.T."/>
            <person name="Hui J."/>
            <person name="Leung T.F."/>
            <person name="Tungtrongchitr A."/>
            <person name="Zhong N."/>
            <person name="Liu Z."/>
            <person name="Tsui S."/>
        </authorList>
    </citation>
    <scope>NUCLEOTIDE SEQUENCE</scope>
    <source>
        <strain evidence="3">Derf</strain>
        <tissue evidence="3">Whole organism</tissue>
    </source>
</reference>
<feature type="domain" description="Laminin G" evidence="2">
    <location>
        <begin position="1"/>
        <end position="105"/>
    </location>
</feature>
<dbReference type="EMBL" id="ASGP02000005">
    <property type="protein sequence ID" value="KAH9506008.1"/>
    <property type="molecule type" value="Genomic_DNA"/>
</dbReference>
<evidence type="ECO:0000313" key="4">
    <source>
        <dbReference type="Proteomes" id="UP000790347"/>
    </source>
</evidence>
<evidence type="ECO:0000259" key="2">
    <source>
        <dbReference type="PROSITE" id="PS50025"/>
    </source>
</evidence>
<feature type="disulfide bond" evidence="1">
    <location>
        <begin position="78"/>
        <end position="105"/>
    </location>
</feature>
<dbReference type="SUPFAM" id="SSF49899">
    <property type="entry name" value="Concanavalin A-like lectins/glucanases"/>
    <property type="match status" value="1"/>
</dbReference>
<gene>
    <name evidence="3" type="primary">HSPG2_1</name>
    <name evidence="3" type="ORF">DERF_010763</name>
</gene>
<accession>A0A922HUW1</accession>
<dbReference type="PROSITE" id="PS50025">
    <property type="entry name" value="LAM_G_DOMAIN"/>
    <property type="match status" value="1"/>
</dbReference>
<dbReference type="AlphaFoldDB" id="A0A922HUW1"/>
<evidence type="ECO:0000313" key="3">
    <source>
        <dbReference type="EMBL" id="KAH9506008.1"/>
    </source>
</evidence>
<dbReference type="Pfam" id="PF00054">
    <property type="entry name" value="Laminin_G_1"/>
    <property type="match status" value="1"/>
</dbReference>
<keyword evidence="1" id="KW-1015">Disulfide bond</keyword>
<reference evidence="3" key="1">
    <citation type="submission" date="2013-05" db="EMBL/GenBank/DDBJ databases">
        <authorList>
            <person name="Yim A.K.Y."/>
            <person name="Chan T.F."/>
            <person name="Ji K.M."/>
            <person name="Liu X.Y."/>
            <person name="Zhou J.W."/>
            <person name="Li R.Q."/>
            <person name="Yang K.Y."/>
            <person name="Li J."/>
            <person name="Li M."/>
            <person name="Law P.T.W."/>
            <person name="Wu Y.L."/>
            <person name="Cai Z.L."/>
            <person name="Qin H."/>
            <person name="Bao Y."/>
            <person name="Leung R.K.K."/>
            <person name="Ng P.K.S."/>
            <person name="Zou J."/>
            <person name="Zhong X.J."/>
            <person name="Ran P.X."/>
            <person name="Zhong N.S."/>
            <person name="Liu Z.G."/>
            <person name="Tsui S.K.W."/>
        </authorList>
    </citation>
    <scope>NUCLEOTIDE SEQUENCE</scope>
    <source>
        <strain evidence="3">Derf</strain>
        <tissue evidence="3">Whole organism</tissue>
    </source>
</reference>
<comment type="caution">
    <text evidence="3">The sequence shown here is derived from an EMBL/GenBank/DDBJ whole genome shotgun (WGS) entry which is preliminary data.</text>
</comment>
<organism evidence="3 4">
    <name type="scientific">Dermatophagoides farinae</name>
    <name type="common">American house dust mite</name>
    <dbReference type="NCBI Taxonomy" id="6954"/>
    <lineage>
        <taxon>Eukaryota</taxon>
        <taxon>Metazoa</taxon>
        <taxon>Ecdysozoa</taxon>
        <taxon>Arthropoda</taxon>
        <taxon>Chelicerata</taxon>
        <taxon>Arachnida</taxon>
        <taxon>Acari</taxon>
        <taxon>Acariformes</taxon>
        <taxon>Sarcoptiformes</taxon>
        <taxon>Astigmata</taxon>
        <taxon>Psoroptidia</taxon>
        <taxon>Analgoidea</taxon>
        <taxon>Pyroglyphidae</taxon>
        <taxon>Dermatophagoidinae</taxon>
        <taxon>Dermatophagoides</taxon>
    </lineage>
</organism>
<name>A0A922HUW1_DERFA</name>
<dbReference type="Gene3D" id="2.60.120.200">
    <property type="match status" value="1"/>
</dbReference>
<dbReference type="CDD" id="cd00110">
    <property type="entry name" value="LamG"/>
    <property type="match status" value="1"/>
</dbReference>
<sequence length="107" mass="11761">MTFDLGSGQGHVHSDYPIDDGELHHVVLRSLRVDENIYYGQSPGNKNTLNADGDIYFGGLPDFQTMTHGIYRHGFHGCLIDIGIGDSDAINIVNSSKQSRNLVPCDE</sequence>
<protein>
    <submittedName>
        <fullName evidence="3">Basement membrane-specific heparan sulfate proteoglycan core protein, variant 6</fullName>
    </submittedName>
</protein>
<keyword evidence="4" id="KW-1185">Reference proteome</keyword>